<feature type="transmembrane region" description="Helical" evidence="6">
    <location>
        <begin position="95"/>
        <end position="115"/>
    </location>
</feature>
<feature type="transmembrane region" description="Helical" evidence="6">
    <location>
        <begin position="789"/>
        <end position="808"/>
    </location>
</feature>
<dbReference type="Gene3D" id="1.20.1250.20">
    <property type="entry name" value="MFS general substrate transporter like domains"/>
    <property type="match status" value="4"/>
</dbReference>
<comment type="subcellular location">
    <subcellularLocation>
        <location evidence="1">Membrane</location>
        <topology evidence="1">Multi-pass membrane protein</topology>
    </subcellularLocation>
</comment>
<dbReference type="PANTHER" id="PTHR16172">
    <property type="entry name" value="MAJOR FACILITATOR SUPERFAMILY DOMAIN-CONTAINING PROTEIN 6-LIKE"/>
    <property type="match status" value="1"/>
</dbReference>
<evidence type="ECO:0000313" key="8">
    <source>
        <dbReference type="EMBL" id="KAE9540670.1"/>
    </source>
</evidence>
<feature type="transmembrane region" description="Helical" evidence="6">
    <location>
        <begin position="438"/>
        <end position="457"/>
    </location>
</feature>
<dbReference type="InterPro" id="IPR036259">
    <property type="entry name" value="MFS_trans_sf"/>
</dbReference>
<feature type="transmembrane region" description="Helical" evidence="6">
    <location>
        <begin position="209"/>
        <end position="233"/>
    </location>
</feature>
<evidence type="ECO:0000259" key="7">
    <source>
        <dbReference type="PROSITE" id="PS50850"/>
    </source>
</evidence>
<dbReference type="SUPFAM" id="SSF103473">
    <property type="entry name" value="MFS general substrate transporter"/>
    <property type="match status" value="2"/>
</dbReference>
<dbReference type="GO" id="GO:0016020">
    <property type="term" value="C:membrane"/>
    <property type="evidence" value="ECO:0007669"/>
    <property type="project" value="UniProtKB-SubCell"/>
</dbReference>
<evidence type="ECO:0000256" key="1">
    <source>
        <dbReference type="ARBA" id="ARBA00004141"/>
    </source>
</evidence>
<dbReference type="PANTHER" id="PTHR16172:SF37">
    <property type="entry name" value="RE36877P"/>
    <property type="match status" value="1"/>
</dbReference>
<sequence>MVANSPINPFLSTIAKQRGYSSSVFGNILTLLLLLTIVVKPLTGYITDRWKCRRTVFLCAILLNGLITPTLYLIPGATSSTGELSNAETFGSLQFWWFAAVVILRMILFMIGEVLQETICIRILDGDIEKFGKQRLWGAAGWGIMSMVAGAAIDWYSSGLTQKNHLSGYLLSASSFLIDFIVVLNLKVPETSGPTTNILKDVKIVLKNAKVCVFLVWATADGMFTASICYYFIWYVDDLATIYHLERMSMLSLIAGLSLTIDSFDGEVPFFYLSGHLIKRTGHMTAFSISFAMFALRFLLYSVIRDPLWVLPVEASNGITYGLSYIAGISYSAKIAPVGCEGTVQGLFSMAFLGIGIKTTPPWDELERILALIVFRCIRTTRITLTLNLAPLYNFGAFKFPIRIIGVPIFKLSLCEANSPINPYLSTIAKQRGYSSSIVGNILTFLLLLNIVVKPLTGYITDRWKCRRTVFLCAILLNGLITPTLYLIPGATSSIGELSNAETFGSLQFWLFTFVVTLRMILFMIGEVLQETICMGILGGDTVKFGMQRLWGAAGWGVMSMISGGFIDWYSTGLAQKNHLPGYLLSAASFFVDFVVAFNLKVPETNGPTTNILKDVKVVLKNAKVCVFLVWAIIGGIFTAYIWFYFIWYLDDLANIYHPERKSMISSIEGFSLTIECLGGEVPFFYLSGHLIKRTGHMTAFSISFAMFALRFLLYSVIRDPLWVLPVEMLNGITFGLSYIAGISYSAKIAPVGSEGTVQGLFAMAFQGFGASLGATLAGYTFSHLGSVMAFRLIGFTALVVCIIQIAVNQFINRNRKLIT</sequence>
<protein>
    <recommendedName>
        <fullName evidence="7">Major facilitator superfamily (MFS) profile domain-containing protein</fullName>
    </recommendedName>
</protein>
<dbReference type="InterPro" id="IPR051717">
    <property type="entry name" value="MFS_MFSD6"/>
</dbReference>
<feature type="transmembrane region" description="Helical" evidence="6">
    <location>
        <begin position="761"/>
        <end position="783"/>
    </location>
</feature>
<comment type="caution">
    <text evidence="8">The sequence shown here is derived from an EMBL/GenBank/DDBJ whole genome shotgun (WGS) entry which is preliminary data.</text>
</comment>
<feature type="transmembrane region" description="Helical" evidence="6">
    <location>
        <begin position="285"/>
        <end position="304"/>
    </location>
</feature>
<keyword evidence="4 6" id="KW-1133">Transmembrane helix</keyword>
<feature type="transmembrane region" description="Helical" evidence="6">
    <location>
        <begin position="20"/>
        <end position="43"/>
    </location>
</feature>
<evidence type="ECO:0000256" key="6">
    <source>
        <dbReference type="SAM" id="Phobius"/>
    </source>
</evidence>
<feature type="domain" description="Major facilitator superfamily (MFS) profile" evidence="7">
    <location>
        <begin position="628"/>
        <end position="820"/>
    </location>
</feature>
<keyword evidence="9" id="KW-1185">Reference proteome</keyword>
<feature type="transmembrane region" description="Helical" evidence="6">
    <location>
        <begin position="509"/>
        <end position="529"/>
    </location>
</feature>
<feature type="transmembrane region" description="Helical" evidence="6">
    <location>
        <begin position="168"/>
        <end position="188"/>
    </location>
</feature>
<dbReference type="GO" id="GO:0022857">
    <property type="term" value="F:transmembrane transporter activity"/>
    <property type="evidence" value="ECO:0007669"/>
    <property type="project" value="InterPro"/>
</dbReference>
<dbReference type="AlphaFoldDB" id="A0A6G0TXW6"/>
<evidence type="ECO:0000256" key="4">
    <source>
        <dbReference type="ARBA" id="ARBA00022989"/>
    </source>
</evidence>
<evidence type="ECO:0000313" key="9">
    <source>
        <dbReference type="Proteomes" id="UP000475862"/>
    </source>
</evidence>
<dbReference type="Proteomes" id="UP000475862">
    <property type="component" value="Unassembled WGS sequence"/>
</dbReference>
<evidence type="ECO:0000256" key="3">
    <source>
        <dbReference type="ARBA" id="ARBA00022692"/>
    </source>
</evidence>
<proteinExistence type="inferred from homology"/>
<accession>A0A6G0TXW6</accession>
<gene>
    <name evidence="8" type="ORF">AGLY_003915</name>
</gene>
<keyword evidence="3 6" id="KW-0812">Transmembrane</keyword>
<feature type="transmembrane region" description="Helical" evidence="6">
    <location>
        <begin position="582"/>
        <end position="602"/>
    </location>
</feature>
<reference evidence="8 9" key="1">
    <citation type="submission" date="2019-08" db="EMBL/GenBank/DDBJ databases">
        <title>The genome of the soybean aphid Biotype 1, its phylome, world population structure and adaptation to the North American continent.</title>
        <authorList>
            <person name="Giordano R."/>
            <person name="Donthu R.K."/>
            <person name="Hernandez A.G."/>
            <person name="Wright C.L."/>
            <person name="Zimin A.V."/>
        </authorList>
    </citation>
    <scope>NUCLEOTIDE SEQUENCE [LARGE SCALE GENOMIC DNA]</scope>
    <source>
        <tissue evidence="8">Whole aphids</tissue>
    </source>
</reference>
<comment type="similarity">
    <text evidence="2">Belongs to the major facilitator superfamily. MFSD6 family.</text>
</comment>
<feature type="transmembrane region" description="Helical" evidence="6">
    <location>
        <begin position="550"/>
        <end position="570"/>
    </location>
</feature>
<evidence type="ECO:0000256" key="2">
    <source>
        <dbReference type="ARBA" id="ARBA00005241"/>
    </source>
</evidence>
<name>A0A6G0TXW6_APHGL</name>
<feature type="transmembrane region" description="Helical" evidence="6">
    <location>
        <begin position="699"/>
        <end position="718"/>
    </location>
</feature>
<dbReference type="Pfam" id="PF12832">
    <property type="entry name" value="MFS_1_like"/>
    <property type="match status" value="2"/>
</dbReference>
<feature type="transmembrane region" description="Helical" evidence="6">
    <location>
        <begin position="469"/>
        <end position="489"/>
    </location>
</feature>
<feature type="transmembrane region" description="Helical" evidence="6">
    <location>
        <begin position="668"/>
        <end position="687"/>
    </location>
</feature>
<feature type="transmembrane region" description="Helical" evidence="6">
    <location>
        <begin position="136"/>
        <end position="156"/>
    </location>
</feature>
<dbReference type="InterPro" id="IPR024989">
    <property type="entry name" value="MFS_assoc_dom"/>
</dbReference>
<keyword evidence="5 6" id="KW-0472">Membrane</keyword>
<dbReference type="OrthoDB" id="10029266at2759"/>
<feature type="transmembrane region" description="Helical" evidence="6">
    <location>
        <begin position="55"/>
        <end position="75"/>
    </location>
</feature>
<feature type="transmembrane region" description="Helical" evidence="6">
    <location>
        <begin position="730"/>
        <end position="749"/>
    </location>
</feature>
<dbReference type="InterPro" id="IPR020846">
    <property type="entry name" value="MFS_dom"/>
</dbReference>
<organism evidence="8 9">
    <name type="scientific">Aphis glycines</name>
    <name type="common">Soybean aphid</name>
    <dbReference type="NCBI Taxonomy" id="307491"/>
    <lineage>
        <taxon>Eukaryota</taxon>
        <taxon>Metazoa</taxon>
        <taxon>Ecdysozoa</taxon>
        <taxon>Arthropoda</taxon>
        <taxon>Hexapoda</taxon>
        <taxon>Insecta</taxon>
        <taxon>Pterygota</taxon>
        <taxon>Neoptera</taxon>
        <taxon>Paraneoptera</taxon>
        <taxon>Hemiptera</taxon>
        <taxon>Sternorrhyncha</taxon>
        <taxon>Aphidomorpha</taxon>
        <taxon>Aphidoidea</taxon>
        <taxon>Aphididae</taxon>
        <taxon>Aphidini</taxon>
        <taxon>Aphis</taxon>
        <taxon>Aphis</taxon>
    </lineage>
</organism>
<feature type="transmembrane region" description="Helical" evidence="6">
    <location>
        <begin position="623"/>
        <end position="648"/>
    </location>
</feature>
<dbReference type="PROSITE" id="PS50850">
    <property type="entry name" value="MFS"/>
    <property type="match status" value="1"/>
</dbReference>
<dbReference type="EMBL" id="VYZN01000013">
    <property type="protein sequence ID" value="KAE9540670.1"/>
    <property type="molecule type" value="Genomic_DNA"/>
</dbReference>
<evidence type="ECO:0000256" key="5">
    <source>
        <dbReference type="ARBA" id="ARBA00023136"/>
    </source>
</evidence>